<dbReference type="EMBL" id="BMVU01000002">
    <property type="protein sequence ID" value="GGX57575.1"/>
    <property type="molecule type" value="Genomic_DNA"/>
</dbReference>
<proteinExistence type="predicted"/>
<organism evidence="1 2">
    <name type="scientific">Streptomyces minutiscleroticus</name>
    <dbReference type="NCBI Taxonomy" id="68238"/>
    <lineage>
        <taxon>Bacteria</taxon>
        <taxon>Bacillati</taxon>
        <taxon>Actinomycetota</taxon>
        <taxon>Actinomycetes</taxon>
        <taxon>Kitasatosporales</taxon>
        <taxon>Streptomycetaceae</taxon>
        <taxon>Streptomyces</taxon>
    </lineage>
</organism>
<dbReference type="Proteomes" id="UP000619244">
    <property type="component" value="Unassembled WGS sequence"/>
</dbReference>
<evidence type="ECO:0000313" key="1">
    <source>
        <dbReference type="EMBL" id="GGX57575.1"/>
    </source>
</evidence>
<evidence type="ECO:0000313" key="2">
    <source>
        <dbReference type="Proteomes" id="UP000619244"/>
    </source>
</evidence>
<sequence length="81" mass="8546">MPALPRMRSRMGFSYVLQGVRDLRRRSGAGGGLSVRRAGRNMCGAAGPAGSSGPVRVALIVREGHVRVKEKGRAEATDAVN</sequence>
<reference evidence="1" key="1">
    <citation type="journal article" date="2014" name="Int. J. Syst. Evol. Microbiol.">
        <title>Complete genome sequence of Corynebacterium casei LMG S-19264T (=DSM 44701T), isolated from a smear-ripened cheese.</title>
        <authorList>
            <consortium name="US DOE Joint Genome Institute (JGI-PGF)"/>
            <person name="Walter F."/>
            <person name="Albersmeier A."/>
            <person name="Kalinowski J."/>
            <person name="Ruckert C."/>
        </authorList>
    </citation>
    <scope>NUCLEOTIDE SEQUENCE</scope>
    <source>
        <strain evidence="1">JCM 4790</strain>
    </source>
</reference>
<protein>
    <submittedName>
        <fullName evidence="1">Uncharacterized protein</fullName>
    </submittedName>
</protein>
<keyword evidence="2" id="KW-1185">Reference proteome</keyword>
<dbReference type="AlphaFoldDB" id="A0A918KBL9"/>
<reference evidence="1" key="2">
    <citation type="submission" date="2020-09" db="EMBL/GenBank/DDBJ databases">
        <authorList>
            <person name="Sun Q."/>
            <person name="Ohkuma M."/>
        </authorList>
    </citation>
    <scope>NUCLEOTIDE SEQUENCE</scope>
    <source>
        <strain evidence="1">JCM 4790</strain>
    </source>
</reference>
<accession>A0A918KBL9</accession>
<comment type="caution">
    <text evidence="1">The sequence shown here is derived from an EMBL/GenBank/DDBJ whole genome shotgun (WGS) entry which is preliminary data.</text>
</comment>
<gene>
    <name evidence="1" type="ORF">GCM10010358_09650</name>
</gene>
<name>A0A918KBL9_9ACTN</name>